<dbReference type="EMBL" id="LT670818">
    <property type="protein sequence ID" value="SHH53407.1"/>
    <property type="molecule type" value="Genomic_DNA"/>
</dbReference>
<evidence type="ECO:0000313" key="2">
    <source>
        <dbReference type="EMBL" id="SHH53407.1"/>
    </source>
</evidence>
<dbReference type="Pfam" id="PF01738">
    <property type="entry name" value="DLH"/>
    <property type="match status" value="1"/>
</dbReference>
<gene>
    <name evidence="2" type="ORF">SAMN05444169_7941</name>
</gene>
<dbReference type="Proteomes" id="UP000190675">
    <property type="component" value="Chromosome I"/>
</dbReference>
<dbReference type="OrthoDB" id="9787933at2"/>
<feature type="domain" description="Dienelactone hydrolase" evidence="1">
    <location>
        <begin position="19"/>
        <end position="205"/>
    </location>
</feature>
<evidence type="ECO:0000259" key="1">
    <source>
        <dbReference type="Pfam" id="PF01738"/>
    </source>
</evidence>
<organism evidence="2 3">
    <name type="scientific">Bradyrhizobium erythrophlei</name>
    <dbReference type="NCBI Taxonomy" id="1437360"/>
    <lineage>
        <taxon>Bacteria</taxon>
        <taxon>Pseudomonadati</taxon>
        <taxon>Pseudomonadota</taxon>
        <taxon>Alphaproteobacteria</taxon>
        <taxon>Hyphomicrobiales</taxon>
        <taxon>Nitrobacteraceae</taxon>
        <taxon>Bradyrhizobium</taxon>
    </lineage>
</organism>
<dbReference type="SUPFAM" id="SSF53474">
    <property type="entry name" value="alpha/beta-Hydrolases"/>
    <property type="match status" value="1"/>
</dbReference>
<proteinExistence type="predicted"/>
<dbReference type="PANTHER" id="PTHR22946:SF0">
    <property type="entry name" value="DIENELACTONE HYDROLASE DOMAIN-CONTAINING PROTEIN"/>
    <property type="match status" value="1"/>
</dbReference>
<accession>A0A1M5TRL7</accession>
<dbReference type="RefSeq" id="WP_079571192.1">
    <property type="nucleotide sequence ID" value="NZ_LT670818.1"/>
</dbReference>
<dbReference type="InterPro" id="IPR050261">
    <property type="entry name" value="FrsA_esterase"/>
</dbReference>
<dbReference type="AlphaFoldDB" id="A0A1M5TRL7"/>
<dbReference type="Gene3D" id="3.40.50.1820">
    <property type="entry name" value="alpha/beta hydrolase"/>
    <property type="match status" value="1"/>
</dbReference>
<evidence type="ECO:0000313" key="3">
    <source>
        <dbReference type="Proteomes" id="UP000190675"/>
    </source>
</evidence>
<dbReference type="InterPro" id="IPR029058">
    <property type="entry name" value="AB_hydrolase_fold"/>
</dbReference>
<dbReference type="InterPro" id="IPR002925">
    <property type="entry name" value="Dienelactn_hydro"/>
</dbReference>
<reference evidence="2 3" key="1">
    <citation type="submission" date="2016-11" db="EMBL/GenBank/DDBJ databases">
        <authorList>
            <person name="Jaros S."/>
            <person name="Januszkiewicz K."/>
            <person name="Wedrychowicz H."/>
        </authorList>
    </citation>
    <scope>NUCLEOTIDE SEQUENCE [LARGE SCALE GENOMIC DNA]</scope>
    <source>
        <strain evidence="2 3">GAS242</strain>
    </source>
</reference>
<keyword evidence="2" id="KW-0378">Hydrolase</keyword>
<dbReference type="GO" id="GO:0016787">
    <property type="term" value="F:hydrolase activity"/>
    <property type="evidence" value="ECO:0007669"/>
    <property type="project" value="UniProtKB-KW"/>
</dbReference>
<name>A0A1M5TRL7_9BRAD</name>
<dbReference type="PANTHER" id="PTHR22946">
    <property type="entry name" value="DIENELACTONE HYDROLASE DOMAIN-CONTAINING PROTEIN-RELATED"/>
    <property type="match status" value="1"/>
</dbReference>
<sequence length="268" mass="28634">MHDQDIDYRSEAVTLRGHLAFDETAGDPRPGVLVFHEGLGLGDFAIARARKLAELGYVAFAADMFGDRRQAHSLQEATHLVGGLRNDLQTLRARARAALVTLAALPQVDTSRLGAIGFCFGGSVALELARDGADLAAVVSFHGVLTNQMPAVRGKLTARVLVCTGADDPLAPPEHIRAFEEEMRSAGVQDWQVVSYGNTLHGLPIRRRMVRSCAPRSTTRRPTAAPGHRCAACLRRPFIPDGSGLNIAKAVIGVTSLRANGSARSAAR</sequence>
<protein>
    <submittedName>
        <fullName evidence="2">Dienelactone hydrolase</fullName>
    </submittedName>
</protein>